<evidence type="ECO:0000313" key="3">
    <source>
        <dbReference type="Proteomes" id="UP001589891"/>
    </source>
</evidence>
<evidence type="ECO:0008006" key="4">
    <source>
        <dbReference type="Google" id="ProtNLM"/>
    </source>
</evidence>
<gene>
    <name evidence="2" type="ORF">ACFFGX_14510</name>
</gene>
<evidence type="ECO:0000313" key="2">
    <source>
        <dbReference type="EMBL" id="MFC0710706.1"/>
    </source>
</evidence>
<comment type="caution">
    <text evidence="2">The sequence shown here is derived from an EMBL/GenBank/DDBJ whole genome shotgun (WGS) entry which is preliminary data.</text>
</comment>
<dbReference type="Proteomes" id="UP001589891">
    <property type="component" value="Unassembled WGS sequence"/>
</dbReference>
<keyword evidence="3" id="KW-1185">Reference proteome</keyword>
<reference evidence="2 3" key="1">
    <citation type="submission" date="2024-09" db="EMBL/GenBank/DDBJ databases">
        <authorList>
            <person name="Sun Q."/>
            <person name="Mori K."/>
        </authorList>
    </citation>
    <scope>NUCLEOTIDE SEQUENCE [LARGE SCALE GENOMIC DNA]</scope>
    <source>
        <strain evidence="2 3">NCAIM B.01794</strain>
    </source>
</reference>
<organism evidence="2 3">
    <name type="scientific">Azorhizophilus paspali</name>
    <name type="common">Azotobacter paspali</name>
    <dbReference type="NCBI Taxonomy" id="69963"/>
    <lineage>
        <taxon>Bacteria</taxon>
        <taxon>Pseudomonadati</taxon>
        <taxon>Pseudomonadota</taxon>
        <taxon>Gammaproteobacteria</taxon>
        <taxon>Pseudomonadales</taxon>
        <taxon>Pseudomonadaceae</taxon>
        <taxon>Azorhizophilus</taxon>
    </lineage>
</organism>
<proteinExistence type="predicted"/>
<dbReference type="RefSeq" id="WP_376947064.1">
    <property type="nucleotide sequence ID" value="NZ_CP171449.1"/>
</dbReference>
<feature type="region of interest" description="Disordered" evidence="1">
    <location>
        <begin position="59"/>
        <end position="82"/>
    </location>
</feature>
<accession>A0ABV6SME7</accession>
<feature type="compositionally biased region" description="Basic residues" evidence="1">
    <location>
        <begin position="71"/>
        <end position="82"/>
    </location>
</feature>
<protein>
    <recommendedName>
        <fullName evidence="4">Transposase</fullName>
    </recommendedName>
</protein>
<evidence type="ECO:0000256" key="1">
    <source>
        <dbReference type="SAM" id="MobiDB-lite"/>
    </source>
</evidence>
<sequence>MNVQVIDLKSGKLKTMGRKYAEVLVKMKRARWPDQPAAQYQTKVLTETEPVVGLAVVEESAEEHLEEQPATKKRGRPHKAQE</sequence>
<dbReference type="EMBL" id="JBHLSS010000094">
    <property type="protein sequence ID" value="MFC0710706.1"/>
    <property type="molecule type" value="Genomic_DNA"/>
</dbReference>
<name>A0ABV6SME7_AZOPA</name>